<comment type="caution">
    <text evidence="5">The sequence shown here is derived from an EMBL/GenBank/DDBJ whole genome shotgun (WGS) entry which is preliminary data.</text>
</comment>
<accession>A0A317SGN7</accession>
<keyword evidence="6" id="KW-1185">Reference proteome</keyword>
<dbReference type="InterPro" id="IPR023631">
    <property type="entry name" value="Amidase_dom"/>
</dbReference>
<evidence type="ECO:0000259" key="4">
    <source>
        <dbReference type="Pfam" id="PF01425"/>
    </source>
</evidence>
<organism evidence="5 6">
    <name type="scientific">Tuber magnatum</name>
    <name type="common">white Piedmont truffle</name>
    <dbReference type="NCBI Taxonomy" id="42249"/>
    <lineage>
        <taxon>Eukaryota</taxon>
        <taxon>Fungi</taxon>
        <taxon>Dikarya</taxon>
        <taxon>Ascomycota</taxon>
        <taxon>Pezizomycotina</taxon>
        <taxon>Pezizomycetes</taxon>
        <taxon>Pezizales</taxon>
        <taxon>Tuberaceae</taxon>
        <taxon>Tuber</taxon>
    </lineage>
</organism>
<gene>
    <name evidence="5" type="ORF">C7212DRAFT_218864</name>
</gene>
<evidence type="ECO:0000313" key="5">
    <source>
        <dbReference type="EMBL" id="PWW73689.1"/>
    </source>
</evidence>
<evidence type="ECO:0000256" key="2">
    <source>
        <dbReference type="ARBA" id="ARBA00022801"/>
    </source>
</evidence>
<protein>
    <submittedName>
        <fullName evidence="5">Amidase signature enzyme</fullName>
    </submittedName>
</protein>
<evidence type="ECO:0000256" key="3">
    <source>
        <dbReference type="SAM" id="MobiDB-lite"/>
    </source>
</evidence>
<dbReference type="SUPFAM" id="SSF75304">
    <property type="entry name" value="Amidase signature (AS) enzymes"/>
    <property type="match status" value="1"/>
</dbReference>
<sequence>MPVGGGDRSPSRDGSIDIGQTIDSDNLPCPSSSESRTVAKEPVWKTSCEKKRAERDRLIAFFKIPETRLPPPEIRKVDNFFEWEINQDLLPYRDFEITELADVEQVLEKLRTGQWRCIDVAIAYIKRATIIQQLTNCLTEIIFIEALNRAKALDKLPPDQRGPLHGLPFTVKDQFNVPGFDSTIGYASFIGNAKGLPPSTLVEVLQGQGAIVFAKTNVPQSLMWCETDNNVWGRTNNPRNLDYTPGGSTGGEAVLLAMNGTLVGWGTDIGGSCRIPSALVGCWGLRPSSYRLPYHGVTVSTDGQGHVPSVIGPMTRTPQSLTFITRQVIQSNTHNLDPKVVPIPWREDLYRSTLLSKKLRIGLMLDDGVVRVHPPIARLLKWVATVLERNGHEIIPWNPELHYEGIAVMDKFYKADGGVDVRSAVEASGEDFIEHCQRLFGPQMAANAIDIPCYWKLSVEKRNIQKAYLDRWKKAGLDLLLTPVMPHVGVEHKHTAWVGYTKIWNVLDYSAVVLPNVGYVLADAIKIHKKDFEWKLYKPRNDSDAANWKLYNPREMYNQPIAIQLVAGRYEEEKVLGGMQMISDTLKKYTEIKDEAYFDIIEPAGRRRHNRAHKAFKLHQSELQVGGVPSVRRRENPDEPCASGLPSAPSAPSTPLGRMPAGQPENSHETDAFDGLSTILEVSSCAASEVAPSVKSVTRTVTPSVRSIDSFVTARSTSPE</sequence>
<comment type="similarity">
    <text evidence="1">Belongs to the amidase family.</text>
</comment>
<feature type="compositionally biased region" description="Low complexity" evidence="3">
    <location>
        <begin position="642"/>
        <end position="657"/>
    </location>
</feature>
<name>A0A317SGN7_9PEZI</name>
<feature type="region of interest" description="Disordered" evidence="3">
    <location>
        <begin position="1"/>
        <end position="40"/>
    </location>
</feature>
<evidence type="ECO:0000256" key="1">
    <source>
        <dbReference type="ARBA" id="ARBA00009199"/>
    </source>
</evidence>
<feature type="compositionally biased region" description="Polar residues" evidence="3">
    <location>
        <begin position="21"/>
        <end position="36"/>
    </location>
</feature>
<dbReference type="Proteomes" id="UP000246991">
    <property type="component" value="Unassembled WGS sequence"/>
</dbReference>
<evidence type="ECO:0000313" key="6">
    <source>
        <dbReference type="Proteomes" id="UP000246991"/>
    </source>
</evidence>
<dbReference type="STRING" id="42249.A0A317SGN7"/>
<feature type="domain" description="Amidase" evidence="4">
    <location>
        <begin position="122"/>
        <end position="576"/>
    </location>
</feature>
<dbReference type="Pfam" id="PF01425">
    <property type="entry name" value="Amidase"/>
    <property type="match status" value="1"/>
</dbReference>
<dbReference type="OrthoDB" id="6428749at2759"/>
<dbReference type="Gene3D" id="3.90.1300.10">
    <property type="entry name" value="Amidase signature (AS) domain"/>
    <property type="match status" value="1"/>
</dbReference>
<proteinExistence type="inferred from homology"/>
<dbReference type="EMBL" id="PYWC01000075">
    <property type="protein sequence ID" value="PWW73689.1"/>
    <property type="molecule type" value="Genomic_DNA"/>
</dbReference>
<keyword evidence="2" id="KW-0378">Hydrolase</keyword>
<dbReference type="PANTHER" id="PTHR46072:SF2">
    <property type="entry name" value="AMIDASE (EUROFUNG)"/>
    <property type="match status" value="1"/>
</dbReference>
<dbReference type="GO" id="GO:0016787">
    <property type="term" value="F:hydrolase activity"/>
    <property type="evidence" value="ECO:0007669"/>
    <property type="project" value="UniProtKB-KW"/>
</dbReference>
<dbReference type="AlphaFoldDB" id="A0A317SGN7"/>
<dbReference type="InterPro" id="IPR036928">
    <property type="entry name" value="AS_sf"/>
</dbReference>
<feature type="region of interest" description="Disordered" evidence="3">
    <location>
        <begin position="625"/>
        <end position="674"/>
    </location>
</feature>
<reference evidence="5 6" key="1">
    <citation type="submission" date="2018-03" db="EMBL/GenBank/DDBJ databases">
        <title>Genomes of Pezizomycetes fungi and the evolution of truffles.</title>
        <authorList>
            <person name="Murat C."/>
            <person name="Payen T."/>
            <person name="Noel B."/>
            <person name="Kuo A."/>
            <person name="Martin F.M."/>
        </authorList>
    </citation>
    <scope>NUCLEOTIDE SEQUENCE [LARGE SCALE GENOMIC DNA]</scope>
    <source>
        <strain evidence="5">091103-1</strain>
    </source>
</reference>
<dbReference type="PANTHER" id="PTHR46072">
    <property type="entry name" value="AMIDASE-RELATED-RELATED"/>
    <property type="match status" value="1"/>
</dbReference>